<evidence type="ECO:0000313" key="2">
    <source>
        <dbReference type="EMBL" id="GEB81662.1"/>
    </source>
</evidence>
<sequence>MKKNRSWWNSSWSPHSQPISSQRQQEEGKMRSARRGACSGARAGVKVTRVVMDFILCHNFRLTQFSSLRERSSIA</sequence>
<name>A0A4Y3TI68_9PROT</name>
<dbReference type="Proteomes" id="UP000317617">
    <property type="component" value="Unassembled WGS sequence"/>
</dbReference>
<evidence type="ECO:0000313" key="3">
    <source>
        <dbReference type="Proteomes" id="UP000317617"/>
    </source>
</evidence>
<gene>
    <name evidence="2" type="ORF">AOR01nite_01390</name>
</gene>
<dbReference type="EMBL" id="BJMU01000001">
    <property type="protein sequence ID" value="GEB81662.1"/>
    <property type="molecule type" value="Genomic_DNA"/>
</dbReference>
<keyword evidence="3" id="KW-1185">Reference proteome</keyword>
<evidence type="ECO:0000256" key="1">
    <source>
        <dbReference type="SAM" id="MobiDB-lite"/>
    </source>
</evidence>
<dbReference type="AlphaFoldDB" id="A0A4Y3TI68"/>
<protein>
    <submittedName>
        <fullName evidence="2">Uncharacterized protein</fullName>
    </submittedName>
</protein>
<feature type="region of interest" description="Disordered" evidence="1">
    <location>
        <begin position="1"/>
        <end position="40"/>
    </location>
</feature>
<organism evidence="2 3">
    <name type="scientific">Acetobacter orleanensis</name>
    <dbReference type="NCBI Taxonomy" id="104099"/>
    <lineage>
        <taxon>Bacteria</taxon>
        <taxon>Pseudomonadati</taxon>
        <taxon>Pseudomonadota</taxon>
        <taxon>Alphaproteobacteria</taxon>
        <taxon>Acetobacterales</taxon>
        <taxon>Acetobacteraceae</taxon>
        <taxon>Acetobacter</taxon>
    </lineage>
</organism>
<accession>A0A4Y3TI68</accession>
<reference evidence="2 3" key="1">
    <citation type="submission" date="2019-06" db="EMBL/GenBank/DDBJ databases">
        <title>Whole genome shotgun sequence of Acetobacter orleanensis NBRC 13752.</title>
        <authorList>
            <person name="Hosoyama A."/>
            <person name="Uohara A."/>
            <person name="Ohji S."/>
            <person name="Ichikawa N."/>
        </authorList>
    </citation>
    <scope>NUCLEOTIDE SEQUENCE [LARGE SCALE GENOMIC DNA]</scope>
    <source>
        <strain evidence="2 3">NBRC 13752</strain>
    </source>
</reference>
<feature type="compositionally biased region" description="Low complexity" evidence="1">
    <location>
        <begin position="1"/>
        <end position="22"/>
    </location>
</feature>
<proteinExistence type="predicted"/>
<comment type="caution">
    <text evidence="2">The sequence shown here is derived from an EMBL/GenBank/DDBJ whole genome shotgun (WGS) entry which is preliminary data.</text>
</comment>